<dbReference type="PANTHER" id="PTHR45348">
    <property type="entry name" value="HYPOTHETICAL OXIDOREDUCTASE (EUROFUNG)"/>
    <property type="match status" value="1"/>
</dbReference>
<comment type="similarity">
    <text evidence="1">Belongs to the zinc-containing alcohol dehydrogenase family.</text>
</comment>
<dbReference type="GO" id="GO:0016651">
    <property type="term" value="F:oxidoreductase activity, acting on NAD(P)H"/>
    <property type="evidence" value="ECO:0007669"/>
    <property type="project" value="InterPro"/>
</dbReference>
<feature type="domain" description="Enoyl reductase (ER)" evidence="3">
    <location>
        <begin position="20"/>
        <end position="353"/>
    </location>
</feature>
<dbReference type="InterPro" id="IPR011032">
    <property type="entry name" value="GroES-like_sf"/>
</dbReference>
<dbReference type="InterPro" id="IPR047122">
    <property type="entry name" value="Trans-enoyl_RdTase-like"/>
</dbReference>
<dbReference type="PANTHER" id="PTHR45348:SF5">
    <property type="entry name" value="OXIDOREDUCTASE, PUTATIVE (AFU_ORTHOLOGUE AFUA_8G01420)-RELATED"/>
    <property type="match status" value="1"/>
</dbReference>
<gene>
    <name evidence="4" type="ORF">H2204_010396</name>
</gene>
<evidence type="ECO:0000313" key="5">
    <source>
        <dbReference type="Proteomes" id="UP001172681"/>
    </source>
</evidence>
<dbReference type="Pfam" id="PF08240">
    <property type="entry name" value="ADH_N"/>
    <property type="match status" value="1"/>
</dbReference>
<dbReference type="SUPFAM" id="SSF50129">
    <property type="entry name" value="GroES-like"/>
    <property type="match status" value="1"/>
</dbReference>
<dbReference type="InterPro" id="IPR013154">
    <property type="entry name" value="ADH-like_N"/>
</dbReference>
<evidence type="ECO:0000313" key="4">
    <source>
        <dbReference type="EMBL" id="KAJ9625423.1"/>
    </source>
</evidence>
<protein>
    <recommendedName>
        <fullName evidence="3">Enoyl reductase (ER) domain-containing protein</fullName>
    </recommendedName>
</protein>
<evidence type="ECO:0000256" key="1">
    <source>
        <dbReference type="ARBA" id="ARBA00008072"/>
    </source>
</evidence>
<sequence length="357" mass="38350">MPLPKEMRSVTVHPTQPITTTITTVAVPQILAPNEVLIKVQAAASNPKDWLHLFMLGVSLNSGDDLAGTVVGMGTEVSKFRIGDRVAAFHALGQPYGAYAEYAVAPAYTVFAIPGDMGFEEASTIPLVSLTAAITLFRRQGFAAPWDLDLGPDQECADKNKNKKPLLLYGATAALGTYIVKLAKMAGIGPIIAIGGGSNIFLDYRPGMEQVKKEVSGYAKRYNLKLLNSIDAFTENKTWVDISQMLDAGILSVFSSANSYDESGVPDNVQIMYTYVDTGHEGAYKPGMPKQATPEEAVGDVDSAGKFFDWVGNMCREGKFSVHPFDVVPHGLHGVADGLNTLKDGQARGKKLVYIVS</sequence>
<evidence type="ECO:0000259" key="3">
    <source>
        <dbReference type="SMART" id="SM00829"/>
    </source>
</evidence>
<dbReference type="Proteomes" id="UP001172681">
    <property type="component" value="Unassembled WGS sequence"/>
</dbReference>
<accession>A0AA38XWC1</accession>
<comment type="caution">
    <text evidence="4">The sequence shown here is derived from an EMBL/GenBank/DDBJ whole genome shotgun (WGS) entry which is preliminary data.</text>
</comment>
<dbReference type="EMBL" id="JAPDRN010000087">
    <property type="protein sequence ID" value="KAJ9625423.1"/>
    <property type="molecule type" value="Genomic_DNA"/>
</dbReference>
<reference evidence="4" key="1">
    <citation type="submission" date="2022-10" db="EMBL/GenBank/DDBJ databases">
        <title>Culturing micro-colonial fungi from biological soil crusts in the Mojave desert and describing Neophaeococcomyces mojavensis, and introducing the new genera and species Taxawa tesnikishii.</title>
        <authorList>
            <person name="Kurbessoian T."/>
            <person name="Stajich J.E."/>
        </authorList>
    </citation>
    <scope>NUCLEOTIDE SEQUENCE</scope>
    <source>
        <strain evidence="4">TK_35</strain>
    </source>
</reference>
<evidence type="ECO:0000256" key="2">
    <source>
        <dbReference type="ARBA" id="ARBA00023002"/>
    </source>
</evidence>
<dbReference type="InterPro" id="IPR020843">
    <property type="entry name" value="ER"/>
</dbReference>
<organism evidence="4 5">
    <name type="scientific">Knufia peltigerae</name>
    <dbReference type="NCBI Taxonomy" id="1002370"/>
    <lineage>
        <taxon>Eukaryota</taxon>
        <taxon>Fungi</taxon>
        <taxon>Dikarya</taxon>
        <taxon>Ascomycota</taxon>
        <taxon>Pezizomycotina</taxon>
        <taxon>Eurotiomycetes</taxon>
        <taxon>Chaetothyriomycetidae</taxon>
        <taxon>Chaetothyriales</taxon>
        <taxon>Trichomeriaceae</taxon>
        <taxon>Knufia</taxon>
    </lineage>
</organism>
<dbReference type="Gene3D" id="3.40.50.720">
    <property type="entry name" value="NAD(P)-binding Rossmann-like Domain"/>
    <property type="match status" value="1"/>
</dbReference>
<dbReference type="InterPro" id="IPR036291">
    <property type="entry name" value="NAD(P)-bd_dom_sf"/>
</dbReference>
<proteinExistence type="inferred from homology"/>
<dbReference type="SUPFAM" id="SSF51735">
    <property type="entry name" value="NAD(P)-binding Rossmann-fold domains"/>
    <property type="match status" value="1"/>
</dbReference>
<dbReference type="AlphaFoldDB" id="A0AA38XWC1"/>
<dbReference type="Gene3D" id="3.90.180.10">
    <property type="entry name" value="Medium-chain alcohol dehydrogenases, catalytic domain"/>
    <property type="match status" value="1"/>
</dbReference>
<keyword evidence="2" id="KW-0560">Oxidoreductase</keyword>
<dbReference type="SMART" id="SM00829">
    <property type="entry name" value="PKS_ER"/>
    <property type="match status" value="1"/>
</dbReference>
<keyword evidence="5" id="KW-1185">Reference proteome</keyword>
<name>A0AA38XWC1_9EURO</name>